<name>A0ABU7JAT9_9GAMM</name>
<comment type="caution">
    <text evidence="3">The sequence shown here is derived from an EMBL/GenBank/DDBJ whole genome shotgun (WGS) entry which is preliminary data.</text>
</comment>
<comment type="similarity">
    <text evidence="1">Belongs to the RelE toxin family.</text>
</comment>
<accession>A0ABU7JAT9</accession>
<dbReference type="PANTHER" id="PTHR33755:SF8">
    <property type="entry name" value="TOXIN PARE2"/>
    <property type="match status" value="1"/>
</dbReference>
<sequence length="96" mass="10898">MRINFVAPARRELLQEVLYYHQQEPGLGAAFVLEIEAATARALAFPEAGSPATMNTRRVFVKKFPFSVVYRPDHEGIVVFAVAHHSRKPNYWASRV</sequence>
<reference evidence="3 4" key="1">
    <citation type="submission" date="2023-06" db="EMBL/GenBank/DDBJ databases">
        <title>Alkalimonas sp., MEB004 an alkaliphilic bacterium isolated from Lonar Lake, India.</title>
        <authorList>
            <person name="Joshi A."/>
            <person name="Thite S."/>
        </authorList>
    </citation>
    <scope>NUCLEOTIDE SEQUENCE [LARGE SCALE GENOMIC DNA]</scope>
    <source>
        <strain evidence="3 4">MEB004</strain>
    </source>
</reference>
<keyword evidence="2" id="KW-1277">Toxin-antitoxin system</keyword>
<evidence type="ECO:0000256" key="1">
    <source>
        <dbReference type="ARBA" id="ARBA00006226"/>
    </source>
</evidence>
<dbReference type="Proteomes" id="UP001339167">
    <property type="component" value="Unassembled WGS sequence"/>
</dbReference>
<dbReference type="EMBL" id="JAUGZK010000001">
    <property type="protein sequence ID" value="MEE2022817.1"/>
    <property type="molecule type" value="Genomic_DNA"/>
</dbReference>
<dbReference type="Pfam" id="PF05016">
    <property type="entry name" value="ParE_toxin"/>
    <property type="match status" value="1"/>
</dbReference>
<evidence type="ECO:0000313" key="4">
    <source>
        <dbReference type="Proteomes" id="UP001339167"/>
    </source>
</evidence>
<dbReference type="PANTHER" id="PTHR33755">
    <property type="entry name" value="TOXIN PARE1-RELATED"/>
    <property type="match status" value="1"/>
</dbReference>
<protein>
    <submittedName>
        <fullName evidence="3">Type II toxin-antitoxin system RelE/ParE family toxin</fullName>
    </submittedName>
</protein>
<dbReference type="Gene3D" id="3.30.2310.20">
    <property type="entry name" value="RelE-like"/>
    <property type="match status" value="1"/>
</dbReference>
<dbReference type="InterPro" id="IPR007712">
    <property type="entry name" value="RelE/ParE_toxin"/>
</dbReference>
<organism evidence="3 4">
    <name type="scientific">Alkalimonas mucilaginosa</name>
    <dbReference type="NCBI Taxonomy" id="3057676"/>
    <lineage>
        <taxon>Bacteria</taxon>
        <taxon>Pseudomonadati</taxon>
        <taxon>Pseudomonadota</taxon>
        <taxon>Gammaproteobacteria</taxon>
        <taxon>Alkalimonas</taxon>
    </lineage>
</organism>
<keyword evidence="4" id="KW-1185">Reference proteome</keyword>
<proteinExistence type="inferred from homology"/>
<dbReference type="InterPro" id="IPR051803">
    <property type="entry name" value="TA_system_RelE-like_toxin"/>
</dbReference>
<evidence type="ECO:0000313" key="3">
    <source>
        <dbReference type="EMBL" id="MEE2022817.1"/>
    </source>
</evidence>
<gene>
    <name evidence="3" type="ORF">QWF21_01055</name>
</gene>
<dbReference type="InterPro" id="IPR035093">
    <property type="entry name" value="RelE/ParE_toxin_dom_sf"/>
</dbReference>
<evidence type="ECO:0000256" key="2">
    <source>
        <dbReference type="ARBA" id="ARBA00022649"/>
    </source>
</evidence>
<dbReference type="RefSeq" id="WP_330086177.1">
    <property type="nucleotide sequence ID" value="NZ_JAUGZK010000001.1"/>
</dbReference>